<protein>
    <recommendedName>
        <fullName evidence="8">Bcr/CflA family efflux transporter</fullName>
    </recommendedName>
</protein>
<accession>A0A1I2V7C9</accession>
<name>A0A1I2V7C9_9FIRM</name>
<feature type="transmembrane region" description="Helical" evidence="8">
    <location>
        <begin position="58"/>
        <end position="77"/>
    </location>
</feature>
<dbReference type="InterPro" id="IPR011701">
    <property type="entry name" value="MFS"/>
</dbReference>
<evidence type="ECO:0000256" key="8">
    <source>
        <dbReference type="RuleBase" id="RU365088"/>
    </source>
</evidence>
<gene>
    <name evidence="10" type="ORF">SAMN05660649_02936</name>
</gene>
<dbReference type="InterPro" id="IPR036259">
    <property type="entry name" value="MFS_trans_sf"/>
</dbReference>
<feature type="transmembrane region" description="Helical" evidence="8">
    <location>
        <begin position="21"/>
        <end position="38"/>
    </location>
</feature>
<keyword evidence="5 8" id="KW-0812">Transmembrane</keyword>
<dbReference type="PROSITE" id="PS50850">
    <property type="entry name" value="MFS"/>
    <property type="match status" value="1"/>
</dbReference>
<dbReference type="CDD" id="cd17320">
    <property type="entry name" value="MFS_MdfA_MDR_like"/>
    <property type="match status" value="1"/>
</dbReference>
<dbReference type="PANTHER" id="PTHR23502">
    <property type="entry name" value="MAJOR FACILITATOR SUPERFAMILY"/>
    <property type="match status" value="1"/>
</dbReference>
<dbReference type="InterPro" id="IPR004812">
    <property type="entry name" value="Efflux_drug-R_Bcr/CmlA"/>
</dbReference>
<dbReference type="AlphaFoldDB" id="A0A1I2V7C9"/>
<feature type="transmembrane region" description="Helical" evidence="8">
    <location>
        <begin position="260"/>
        <end position="278"/>
    </location>
</feature>
<dbReference type="PANTHER" id="PTHR23502:SF132">
    <property type="entry name" value="POLYAMINE TRANSPORTER 2-RELATED"/>
    <property type="match status" value="1"/>
</dbReference>
<feature type="transmembrane region" description="Helical" evidence="8">
    <location>
        <begin position="89"/>
        <end position="108"/>
    </location>
</feature>
<evidence type="ECO:0000256" key="6">
    <source>
        <dbReference type="ARBA" id="ARBA00022989"/>
    </source>
</evidence>
<dbReference type="EMBL" id="FOOX01000010">
    <property type="protein sequence ID" value="SFG85030.1"/>
    <property type="molecule type" value="Genomic_DNA"/>
</dbReference>
<dbReference type="OrthoDB" id="9800416at2"/>
<keyword evidence="4 8" id="KW-1003">Cell membrane</keyword>
<evidence type="ECO:0000313" key="10">
    <source>
        <dbReference type="EMBL" id="SFG85030.1"/>
    </source>
</evidence>
<sequence>MPTKDNMIPGDKKRQKYLGEKGLIVFIAFLSAFIPLSTDLYLPALPGMVKYFNAPVNLVNLTLVLFFVFFSIGTILWGPLSDKYGRKPILLLGLILYTISSFLCVYSENIYQLITFRVFQAIGCSSAGAVSMAIVKDVYSGRKREVVLSVVQSMVMLGPAVAPVIGAFLLNYTPWRGAFWLLAGAGILALAGCIAMEETIENRYKGTILQTMGRLGVVLKNPGFTSLLILFSVISIPFMAYIASSSYIYVNEFGLSEQSFSYYFAVNALFLLFGPIIYMKLSRRFKRNSIIIFCFTMMTVGGLLICGLGTIKPWVFAVTLLPATIAGSIIRPPSAVLMLEQQQTDTGSASSLMGCFGIFMGSVGMFLISFDWSNIILTLGLLNLITGLVCGVFWLMIVNKPFIKQVPDQISDAGTMAG</sequence>
<evidence type="ECO:0000256" key="4">
    <source>
        <dbReference type="ARBA" id="ARBA00022475"/>
    </source>
</evidence>
<feature type="transmembrane region" description="Helical" evidence="8">
    <location>
        <begin position="217"/>
        <end position="240"/>
    </location>
</feature>
<keyword evidence="6 8" id="KW-1133">Transmembrane helix</keyword>
<reference evidence="11" key="1">
    <citation type="submission" date="2016-10" db="EMBL/GenBank/DDBJ databases">
        <authorList>
            <person name="Varghese N."/>
            <person name="Submissions S."/>
        </authorList>
    </citation>
    <scope>NUCLEOTIDE SEQUENCE [LARGE SCALE GENOMIC DNA]</scope>
    <source>
        <strain evidence="11">DSM 17038</strain>
    </source>
</reference>
<comment type="caution">
    <text evidence="8">Lacks conserved residue(s) required for the propagation of feature annotation.</text>
</comment>
<organism evidence="10 11">
    <name type="scientific">Desulfotruncus arcticus DSM 17038</name>
    <dbReference type="NCBI Taxonomy" id="1121424"/>
    <lineage>
        <taxon>Bacteria</taxon>
        <taxon>Bacillati</taxon>
        <taxon>Bacillota</taxon>
        <taxon>Clostridia</taxon>
        <taxon>Eubacteriales</taxon>
        <taxon>Desulfallaceae</taxon>
        <taxon>Desulfotruncus</taxon>
    </lineage>
</organism>
<dbReference type="InterPro" id="IPR020846">
    <property type="entry name" value="MFS_dom"/>
</dbReference>
<dbReference type="Proteomes" id="UP000199337">
    <property type="component" value="Unassembled WGS sequence"/>
</dbReference>
<dbReference type="SUPFAM" id="SSF103473">
    <property type="entry name" value="MFS general substrate transporter"/>
    <property type="match status" value="1"/>
</dbReference>
<feature type="transmembrane region" description="Helical" evidence="8">
    <location>
        <begin position="376"/>
        <end position="397"/>
    </location>
</feature>
<dbReference type="RefSeq" id="WP_092472126.1">
    <property type="nucleotide sequence ID" value="NZ_FOOX01000010.1"/>
</dbReference>
<keyword evidence="11" id="KW-1185">Reference proteome</keyword>
<dbReference type="GO" id="GO:0042910">
    <property type="term" value="F:xenobiotic transmembrane transporter activity"/>
    <property type="evidence" value="ECO:0007669"/>
    <property type="project" value="InterPro"/>
</dbReference>
<proteinExistence type="inferred from homology"/>
<dbReference type="NCBIfam" id="TIGR00710">
    <property type="entry name" value="efflux_Bcr_CflA"/>
    <property type="match status" value="1"/>
</dbReference>
<feature type="domain" description="Major facilitator superfamily (MFS) profile" evidence="9">
    <location>
        <begin position="23"/>
        <end position="398"/>
    </location>
</feature>
<dbReference type="Gene3D" id="1.20.1720.10">
    <property type="entry name" value="Multidrug resistance protein D"/>
    <property type="match status" value="1"/>
</dbReference>
<evidence type="ECO:0000259" key="9">
    <source>
        <dbReference type="PROSITE" id="PS50850"/>
    </source>
</evidence>
<dbReference type="GO" id="GO:0005886">
    <property type="term" value="C:plasma membrane"/>
    <property type="evidence" value="ECO:0007669"/>
    <property type="project" value="UniProtKB-SubCell"/>
</dbReference>
<evidence type="ECO:0000256" key="5">
    <source>
        <dbReference type="ARBA" id="ARBA00022692"/>
    </source>
</evidence>
<evidence type="ECO:0000256" key="2">
    <source>
        <dbReference type="ARBA" id="ARBA00006236"/>
    </source>
</evidence>
<comment type="similarity">
    <text evidence="2 8">Belongs to the major facilitator superfamily. Bcr/CmlA family.</text>
</comment>
<feature type="transmembrane region" description="Helical" evidence="8">
    <location>
        <begin position="147"/>
        <end position="172"/>
    </location>
</feature>
<feature type="transmembrane region" description="Helical" evidence="8">
    <location>
        <begin position="351"/>
        <end position="370"/>
    </location>
</feature>
<feature type="transmembrane region" description="Helical" evidence="8">
    <location>
        <begin position="178"/>
        <end position="196"/>
    </location>
</feature>
<dbReference type="Pfam" id="PF07690">
    <property type="entry name" value="MFS_1"/>
    <property type="match status" value="1"/>
</dbReference>
<dbReference type="GO" id="GO:1990961">
    <property type="term" value="P:xenobiotic detoxification by transmembrane export across the plasma membrane"/>
    <property type="evidence" value="ECO:0007669"/>
    <property type="project" value="InterPro"/>
</dbReference>
<feature type="transmembrane region" description="Helical" evidence="8">
    <location>
        <begin position="114"/>
        <end position="135"/>
    </location>
</feature>
<comment type="subcellular location">
    <subcellularLocation>
        <location evidence="1 8">Cell membrane</location>
        <topology evidence="1 8">Multi-pass membrane protein</topology>
    </subcellularLocation>
</comment>
<dbReference type="STRING" id="341036.SAMN05660649_02936"/>
<feature type="transmembrane region" description="Helical" evidence="8">
    <location>
        <begin position="290"/>
        <end position="311"/>
    </location>
</feature>
<keyword evidence="3 8" id="KW-0813">Transport</keyword>
<evidence type="ECO:0000313" key="11">
    <source>
        <dbReference type="Proteomes" id="UP000199337"/>
    </source>
</evidence>
<evidence type="ECO:0000256" key="1">
    <source>
        <dbReference type="ARBA" id="ARBA00004651"/>
    </source>
</evidence>
<evidence type="ECO:0000256" key="3">
    <source>
        <dbReference type="ARBA" id="ARBA00022448"/>
    </source>
</evidence>
<evidence type="ECO:0000256" key="7">
    <source>
        <dbReference type="ARBA" id="ARBA00023136"/>
    </source>
</evidence>
<keyword evidence="7 8" id="KW-0472">Membrane</keyword>